<comment type="caution">
    <text evidence="9">The sequence shown here is derived from an EMBL/GenBank/DDBJ whole genome shotgun (WGS) entry which is preliminary data.</text>
</comment>
<dbReference type="Proteomes" id="UP000680045">
    <property type="component" value="Unassembled WGS sequence"/>
</dbReference>
<evidence type="ECO:0000256" key="1">
    <source>
        <dbReference type="ARBA" id="ARBA00000971"/>
    </source>
</evidence>
<accession>A0A941J785</accession>
<dbReference type="EC" id="5.2.1.8" evidence="2"/>
<evidence type="ECO:0000256" key="6">
    <source>
        <dbReference type="SAM" id="Coils"/>
    </source>
</evidence>
<dbReference type="InterPro" id="IPR027304">
    <property type="entry name" value="Trigger_fact/SurA_dom_sf"/>
</dbReference>
<dbReference type="PANTHER" id="PTHR47245">
    <property type="entry name" value="PEPTIDYLPROLYL ISOMERASE"/>
    <property type="match status" value="1"/>
</dbReference>
<dbReference type="AlphaFoldDB" id="A0A941J785"/>
<feature type="chain" id="PRO_5039615993" description="peptidylprolyl isomerase" evidence="8">
    <location>
        <begin position="20"/>
        <end position="278"/>
    </location>
</feature>
<evidence type="ECO:0000256" key="4">
    <source>
        <dbReference type="ARBA" id="ARBA00023110"/>
    </source>
</evidence>
<dbReference type="EMBL" id="JAGTPW010000008">
    <property type="protein sequence ID" value="MBR8644446.1"/>
    <property type="molecule type" value="Genomic_DNA"/>
</dbReference>
<gene>
    <name evidence="9" type="ORF">KEH51_06880</name>
</gene>
<reference evidence="9" key="1">
    <citation type="submission" date="2021-04" db="EMBL/GenBank/DDBJ databases">
        <title>Whole genome sequencing of Enterococci isolates from hospitalized patients.</title>
        <authorList>
            <person name="Ogoti B.M."/>
            <person name="Onyambu F.G."/>
        </authorList>
    </citation>
    <scope>NUCLEOTIDE SEQUENCE</scope>
    <source>
        <strain evidence="9">242</strain>
    </source>
</reference>
<keyword evidence="4" id="KW-0697">Rotamase</keyword>
<sequence>MKKLLYPIIIGLLAVVLTACGSNDEADKKNDEKETKTTEKETAKATEEQQKQMEEMKKKLDKQKVDEKKTVAIVNDEKISGAEYNTVLSTTQMQMQQFGQDPTSKEGAKQIKEQTLNSLVGQKLLLQAADKKGYTASKAEIEKQLAEIKKQYESEEKFKAALKQAGLNSEMLNAQIAENIPYTKYVEKEIKVEEATDEEIQKYYDQVVEQAKTSGQKVQKLEEMKPQIKEQLEQQKKQEKLVKHVEELQKMLRSILRFNDEKSCRIWQLFLYGLWPAC</sequence>
<dbReference type="SUPFAM" id="SSF109998">
    <property type="entry name" value="Triger factor/SurA peptide-binding domain-like"/>
    <property type="match status" value="1"/>
</dbReference>
<organism evidence="9 10">
    <name type="scientific">Peribacillus frigoritolerans</name>
    <dbReference type="NCBI Taxonomy" id="450367"/>
    <lineage>
        <taxon>Bacteria</taxon>
        <taxon>Bacillati</taxon>
        <taxon>Bacillota</taxon>
        <taxon>Bacilli</taxon>
        <taxon>Bacillales</taxon>
        <taxon>Bacillaceae</taxon>
        <taxon>Peribacillus</taxon>
    </lineage>
</organism>
<keyword evidence="5" id="KW-0413">Isomerase</keyword>
<dbReference type="Gene3D" id="1.10.4030.10">
    <property type="entry name" value="Porin chaperone SurA, peptide-binding domain"/>
    <property type="match status" value="1"/>
</dbReference>
<feature type="region of interest" description="Disordered" evidence="7">
    <location>
        <begin position="23"/>
        <end position="61"/>
    </location>
</feature>
<dbReference type="Pfam" id="PF13624">
    <property type="entry name" value="SurA_N_3"/>
    <property type="match status" value="1"/>
</dbReference>
<dbReference type="PROSITE" id="PS51257">
    <property type="entry name" value="PROKAR_LIPOPROTEIN"/>
    <property type="match status" value="1"/>
</dbReference>
<keyword evidence="3 8" id="KW-0732">Signal</keyword>
<dbReference type="PANTHER" id="PTHR47245:SF1">
    <property type="entry name" value="FOLDASE PROTEIN PRSA"/>
    <property type="match status" value="1"/>
</dbReference>
<evidence type="ECO:0000256" key="5">
    <source>
        <dbReference type="ARBA" id="ARBA00023235"/>
    </source>
</evidence>
<evidence type="ECO:0000256" key="2">
    <source>
        <dbReference type="ARBA" id="ARBA00013194"/>
    </source>
</evidence>
<keyword evidence="6" id="KW-0175">Coiled coil</keyword>
<feature type="coiled-coil region" evidence="6">
    <location>
        <begin position="131"/>
        <end position="165"/>
    </location>
</feature>
<evidence type="ECO:0000256" key="7">
    <source>
        <dbReference type="SAM" id="MobiDB-lite"/>
    </source>
</evidence>
<comment type="catalytic activity">
    <reaction evidence="1">
        <text>[protein]-peptidylproline (omega=180) = [protein]-peptidylproline (omega=0)</text>
        <dbReference type="Rhea" id="RHEA:16237"/>
        <dbReference type="Rhea" id="RHEA-COMP:10747"/>
        <dbReference type="Rhea" id="RHEA-COMP:10748"/>
        <dbReference type="ChEBI" id="CHEBI:83833"/>
        <dbReference type="ChEBI" id="CHEBI:83834"/>
        <dbReference type="EC" id="5.2.1.8"/>
    </reaction>
</comment>
<dbReference type="GO" id="GO:0003755">
    <property type="term" value="F:peptidyl-prolyl cis-trans isomerase activity"/>
    <property type="evidence" value="ECO:0007669"/>
    <property type="project" value="UniProtKB-KW"/>
</dbReference>
<evidence type="ECO:0000313" key="10">
    <source>
        <dbReference type="Proteomes" id="UP000680045"/>
    </source>
</evidence>
<evidence type="ECO:0000313" key="9">
    <source>
        <dbReference type="EMBL" id="MBR8644446.1"/>
    </source>
</evidence>
<evidence type="ECO:0000256" key="8">
    <source>
        <dbReference type="SAM" id="SignalP"/>
    </source>
</evidence>
<name>A0A941J785_9BACI</name>
<evidence type="ECO:0000256" key="3">
    <source>
        <dbReference type="ARBA" id="ARBA00022729"/>
    </source>
</evidence>
<feature type="compositionally biased region" description="Basic and acidic residues" evidence="7">
    <location>
        <begin position="25"/>
        <end position="61"/>
    </location>
</feature>
<protein>
    <recommendedName>
        <fullName evidence="2">peptidylprolyl isomerase</fullName>
        <ecNumber evidence="2">5.2.1.8</ecNumber>
    </recommendedName>
</protein>
<feature type="signal peptide" evidence="8">
    <location>
        <begin position="1"/>
        <end position="19"/>
    </location>
</feature>
<dbReference type="InterPro" id="IPR050245">
    <property type="entry name" value="PrsA_foldase"/>
</dbReference>
<feature type="coiled-coil region" evidence="6">
    <location>
        <begin position="218"/>
        <end position="249"/>
    </location>
</feature>
<proteinExistence type="predicted"/>